<dbReference type="Proteomes" id="UP001491310">
    <property type="component" value="Unassembled WGS sequence"/>
</dbReference>
<accession>A0ABR2YAU5</accession>
<dbReference type="InterPro" id="IPR039959">
    <property type="entry name" value="Fimbrin/Plastin"/>
</dbReference>
<keyword evidence="2" id="KW-0677">Repeat</keyword>
<reference evidence="6 7" key="1">
    <citation type="journal article" date="2024" name="Nat. Commun.">
        <title>Phylogenomics reveals the evolutionary origins of lichenization in chlorophyte algae.</title>
        <authorList>
            <person name="Puginier C."/>
            <person name="Libourel C."/>
            <person name="Otte J."/>
            <person name="Skaloud P."/>
            <person name="Haon M."/>
            <person name="Grisel S."/>
            <person name="Petersen M."/>
            <person name="Berrin J.G."/>
            <person name="Delaux P.M."/>
            <person name="Dal Grande F."/>
            <person name="Keller J."/>
        </authorList>
    </citation>
    <scope>NUCLEOTIDE SEQUENCE [LARGE SCALE GENOMIC DNA]</scope>
    <source>
        <strain evidence="6 7">SAG 216-7</strain>
    </source>
</reference>
<dbReference type="EMBL" id="JALJOT010000018">
    <property type="protein sequence ID" value="KAK9901250.1"/>
    <property type="molecule type" value="Genomic_DNA"/>
</dbReference>
<gene>
    <name evidence="6" type="ORF">WJX75_002456</name>
</gene>
<dbReference type="CDD" id="cd21218">
    <property type="entry name" value="CH_PLS_FIM_rpt2"/>
    <property type="match status" value="1"/>
</dbReference>
<dbReference type="SUPFAM" id="SSF47576">
    <property type="entry name" value="Calponin-homology domain, CH-domain"/>
    <property type="match status" value="1"/>
</dbReference>
<dbReference type="InterPro" id="IPR036872">
    <property type="entry name" value="CH_dom_sf"/>
</dbReference>
<protein>
    <recommendedName>
        <fullName evidence="5">Calponin-homology (CH) domain-containing protein</fullName>
    </recommendedName>
</protein>
<evidence type="ECO:0000259" key="5">
    <source>
        <dbReference type="PROSITE" id="PS50021"/>
    </source>
</evidence>
<feature type="region of interest" description="Disordered" evidence="4">
    <location>
        <begin position="32"/>
        <end position="120"/>
    </location>
</feature>
<evidence type="ECO:0000313" key="6">
    <source>
        <dbReference type="EMBL" id="KAK9901250.1"/>
    </source>
</evidence>
<evidence type="ECO:0000256" key="3">
    <source>
        <dbReference type="ARBA" id="ARBA00023203"/>
    </source>
</evidence>
<evidence type="ECO:0000256" key="1">
    <source>
        <dbReference type="ARBA" id="ARBA00011385"/>
    </source>
</evidence>
<keyword evidence="7" id="KW-1185">Reference proteome</keyword>
<dbReference type="InterPro" id="IPR001715">
    <property type="entry name" value="CH_dom"/>
</dbReference>
<feature type="compositionally biased region" description="Low complexity" evidence="4">
    <location>
        <begin position="80"/>
        <end position="90"/>
    </location>
</feature>
<dbReference type="CDD" id="cd21219">
    <property type="entry name" value="CH_PLS_FIM_rpt3"/>
    <property type="match status" value="1"/>
</dbReference>
<organism evidence="6 7">
    <name type="scientific">Coccomyxa subellipsoidea</name>
    <dbReference type="NCBI Taxonomy" id="248742"/>
    <lineage>
        <taxon>Eukaryota</taxon>
        <taxon>Viridiplantae</taxon>
        <taxon>Chlorophyta</taxon>
        <taxon>core chlorophytes</taxon>
        <taxon>Trebouxiophyceae</taxon>
        <taxon>Trebouxiophyceae incertae sedis</taxon>
        <taxon>Coccomyxaceae</taxon>
        <taxon>Coccomyxa</taxon>
    </lineage>
</organism>
<comment type="subunit">
    <text evidence="1">Interacts with F-actin.</text>
</comment>
<feature type="domain" description="Calponin-homology (CH)" evidence="5">
    <location>
        <begin position="271"/>
        <end position="378"/>
    </location>
</feature>
<dbReference type="Pfam" id="PF00307">
    <property type="entry name" value="CH"/>
    <property type="match status" value="4"/>
</dbReference>
<dbReference type="SMART" id="SM00033">
    <property type="entry name" value="CH"/>
    <property type="match status" value="4"/>
</dbReference>
<keyword evidence="3" id="KW-0009">Actin-binding</keyword>
<dbReference type="PROSITE" id="PS50021">
    <property type="entry name" value="CH"/>
    <property type="match status" value="4"/>
</dbReference>
<evidence type="ECO:0000256" key="2">
    <source>
        <dbReference type="ARBA" id="ARBA00022737"/>
    </source>
</evidence>
<feature type="domain" description="Calponin-homology (CH)" evidence="5">
    <location>
        <begin position="534"/>
        <end position="645"/>
    </location>
</feature>
<dbReference type="CDD" id="cd21217">
    <property type="entry name" value="CH_PLS_FIM_rpt1"/>
    <property type="match status" value="1"/>
</dbReference>
<evidence type="ECO:0000256" key="4">
    <source>
        <dbReference type="SAM" id="MobiDB-lite"/>
    </source>
</evidence>
<comment type="caution">
    <text evidence="6">The sequence shown here is derived from an EMBL/GenBank/DDBJ whole genome shotgun (WGS) entry which is preliminary data.</text>
</comment>
<sequence>MIQPYQNGPAANGTLLAKEVAVGKDQGHIIDLGVPEAKEGRHRRHKQSPSEGEDWKLEDVATDGGDPSGDSAEEGPSTPPTGGVPTRSGSIKADTPSSSAGDHAGDLVPERAPPIDADEPGRTEMQYYATCINARLHGDGVLEGVLPLQPTAAALIAACRDGILLCKLLNSCVPDSLDERALNLPADASSELARREALQNNALCINAAKALGCSLADVTPEDIFEGKEEAVRSCVWQIIRLRALKDVSVKSVPETVVLQRPGEEMSALLDVPAEQLLLRWVAHHIGAAGPAWEAWLPLKDLGPDLADSTALFCLLSQLEAPELHAISLQEKDLVARAETVLAAARSLTAEALPPAQGIAEGNANMLLVLLAALFRAHHGLERAAAALSGHMSQFAQWLEEYDVQDSREERTFRVWLLSLLRNEVHIQNLTESLRDGYVLLRVLDTIAAGCVAWPSVHKPPFKPLLKQPKSIENCNQVVRIARQVLALPLVNIGGIDIINGQHKLLLAILWQLMRYNIRGLLQAVSSKGTKISDSELDLEILSWANERVAAAGKRRRITSFHDRSIASGLFLVDLLAAVEPRCIDLAMVTAGGTPRERELNAKYVISIARKLGCCIFLLWEDVVETCSLVVPFNVEQCRLLFLHRRHCCEAKLRPSQ</sequence>
<dbReference type="CDD" id="cd21220">
    <property type="entry name" value="CH_PLS_FIM_rpt4"/>
    <property type="match status" value="1"/>
</dbReference>
<proteinExistence type="predicted"/>
<dbReference type="PANTHER" id="PTHR19961">
    <property type="entry name" value="FIMBRIN/PLASTIN"/>
    <property type="match status" value="1"/>
</dbReference>
<feature type="domain" description="Calponin-homology (CH)" evidence="5">
    <location>
        <begin position="406"/>
        <end position="517"/>
    </location>
</feature>
<feature type="domain" description="Calponin-homology (CH)" evidence="5">
    <location>
        <begin position="122"/>
        <end position="243"/>
    </location>
</feature>
<name>A0ABR2YAU5_9CHLO</name>
<dbReference type="Gene3D" id="1.10.418.10">
    <property type="entry name" value="Calponin-like domain"/>
    <property type="match status" value="4"/>
</dbReference>
<evidence type="ECO:0000313" key="7">
    <source>
        <dbReference type="Proteomes" id="UP001491310"/>
    </source>
</evidence>
<dbReference type="PANTHER" id="PTHR19961:SF18">
    <property type="entry name" value="FI19014P1"/>
    <property type="match status" value="1"/>
</dbReference>